<organism evidence="1 2">
    <name type="scientific">Laccaria amethystina LaAM-08-1</name>
    <dbReference type="NCBI Taxonomy" id="1095629"/>
    <lineage>
        <taxon>Eukaryota</taxon>
        <taxon>Fungi</taxon>
        <taxon>Dikarya</taxon>
        <taxon>Basidiomycota</taxon>
        <taxon>Agaricomycotina</taxon>
        <taxon>Agaricomycetes</taxon>
        <taxon>Agaricomycetidae</taxon>
        <taxon>Agaricales</taxon>
        <taxon>Agaricineae</taxon>
        <taxon>Hydnangiaceae</taxon>
        <taxon>Laccaria</taxon>
    </lineage>
</organism>
<gene>
    <name evidence="1" type="ORF">K443DRAFT_628814</name>
</gene>
<evidence type="ECO:0000313" key="1">
    <source>
        <dbReference type="EMBL" id="KIJ98108.1"/>
    </source>
</evidence>
<dbReference type="AlphaFoldDB" id="A0A0C9X9L9"/>
<sequence>LKQFIKRLKEIVDCLPENIPISSGNNTLAAFSFEPALLNDPKISSDDLWEAVINRVLKEHLGWGVEVDMGELSHCGEQGMEGVLQFSQYFVEKCDVSMDLFEGKLTSLLCAAEALSR</sequence>
<dbReference type="STRING" id="1095629.A0A0C9X9L9"/>
<protein>
    <submittedName>
        <fullName evidence="1">Uncharacterized protein</fullName>
    </submittedName>
</protein>
<dbReference type="EMBL" id="KN838676">
    <property type="protein sequence ID" value="KIJ98108.1"/>
    <property type="molecule type" value="Genomic_DNA"/>
</dbReference>
<reference evidence="1 2" key="1">
    <citation type="submission" date="2014-04" db="EMBL/GenBank/DDBJ databases">
        <authorList>
            <consortium name="DOE Joint Genome Institute"/>
            <person name="Kuo A."/>
            <person name="Kohler A."/>
            <person name="Nagy L.G."/>
            <person name="Floudas D."/>
            <person name="Copeland A."/>
            <person name="Barry K.W."/>
            <person name="Cichocki N."/>
            <person name="Veneault-Fourrey C."/>
            <person name="LaButti K."/>
            <person name="Lindquist E.A."/>
            <person name="Lipzen A."/>
            <person name="Lundell T."/>
            <person name="Morin E."/>
            <person name="Murat C."/>
            <person name="Sun H."/>
            <person name="Tunlid A."/>
            <person name="Henrissat B."/>
            <person name="Grigoriev I.V."/>
            <person name="Hibbett D.S."/>
            <person name="Martin F."/>
            <person name="Nordberg H.P."/>
            <person name="Cantor M.N."/>
            <person name="Hua S.X."/>
        </authorList>
    </citation>
    <scope>NUCLEOTIDE SEQUENCE [LARGE SCALE GENOMIC DNA]</scope>
    <source>
        <strain evidence="1 2">LaAM-08-1</strain>
    </source>
</reference>
<keyword evidence="2" id="KW-1185">Reference proteome</keyword>
<dbReference type="OrthoDB" id="3057023at2759"/>
<accession>A0A0C9X9L9</accession>
<name>A0A0C9X9L9_9AGAR</name>
<reference evidence="2" key="2">
    <citation type="submission" date="2015-01" db="EMBL/GenBank/DDBJ databases">
        <title>Evolutionary Origins and Diversification of the Mycorrhizal Mutualists.</title>
        <authorList>
            <consortium name="DOE Joint Genome Institute"/>
            <consortium name="Mycorrhizal Genomics Consortium"/>
            <person name="Kohler A."/>
            <person name="Kuo A."/>
            <person name="Nagy L.G."/>
            <person name="Floudas D."/>
            <person name="Copeland A."/>
            <person name="Barry K.W."/>
            <person name="Cichocki N."/>
            <person name="Veneault-Fourrey C."/>
            <person name="LaButti K."/>
            <person name="Lindquist E.A."/>
            <person name="Lipzen A."/>
            <person name="Lundell T."/>
            <person name="Morin E."/>
            <person name="Murat C."/>
            <person name="Riley R."/>
            <person name="Ohm R."/>
            <person name="Sun H."/>
            <person name="Tunlid A."/>
            <person name="Henrissat B."/>
            <person name="Grigoriev I.V."/>
            <person name="Hibbett D.S."/>
            <person name="Martin F."/>
        </authorList>
    </citation>
    <scope>NUCLEOTIDE SEQUENCE [LARGE SCALE GENOMIC DNA]</scope>
    <source>
        <strain evidence="2">LaAM-08-1</strain>
    </source>
</reference>
<evidence type="ECO:0000313" key="2">
    <source>
        <dbReference type="Proteomes" id="UP000054477"/>
    </source>
</evidence>
<dbReference type="Proteomes" id="UP000054477">
    <property type="component" value="Unassembled WGS sequence"/>
</dbReference>
<feature type="non-terminal residue" evidence="1">
    <location>
        <position position="1"/>
    </location>
</feature>
<dbReference type="HOGENOM" id="CLU_2085195_0_0_1"/>
<proteinExistence type="predicted"/>